<evidence type="ECO:0000313" key="2">
    <source>
        <dbReference type="Proteomes" id="UP000316426"/>
    </source>
</evidence>
<protein>
    <submittedName>
        <fullName evidence="1">Chemotaxis protein CheY</fullName>
    </submittedName>
</protein>
<organism evidence="1 2">
    <name type="scientific">Botrimarina mediterranea</name>
    <dbReference type="NCBI Taxonomy" id="2528022"/>
    <lineage>
        <taxon>Bacteria</taxon>
        <taxon>Pseudomonadati</taxon>
        <taxon>Planctomycetota</taxon>
        <taxon>Planctomycetia</taxon>
        <taxon>Pirellulales</taxon>
        <taxon>Lacipirellulaceae</taxon>
        <taxon>Botrimarina</taxon>
    </lineage>
</organism>
<proteinExistence type="predicted"/>
<reference evidence="1 2" key="1">
    <citation type="submission" date="2019-02" db="EMBL/GenBank/DDBJ databases">
        <title>Deep-cultivation of Planctomycetes and their phenomic and genomic characterization uncovers novel biology.</title>
        <authorList>
            <person name="Wiegand S."/>
            <person name="Jogler M."/>
            <person name="Boedeker C."/>
            <person name="Pinto D."/>
            <person name="Vollmers J."/>
            <person name="Rivas-Marin E."/>
            <person name="Kohn T."/>
            <person name="Peeters S.H."/>
            <person name="Heuer A."/>
            <person name="Rast P."/>
            <person name="Oberbeckmann S."/>
            <person name="Bunk B."/>
            <person name="Jeske O."/>
            <person name="Meyerdierks A."/>
            <person name="Storesund J.E."/>
            <person name="Kallscheuer N."/>
            <person name="Luecker S."/>
            <person name="Lage O.M."/>
            <person name="Pohl T."/>
            <person name="Merkel B.J."/>
            <person name="Hornburger P."/>
            <person name="Mueller R.-W."/>
            <person name="Bruemmer F."/>
            <person name="Labrenz M."/>
            <person name="Spormann A.M."/>
            <person name="Op den Camp H."/>
            <person name="Overmann J."/>
            <person name="Amann R."/>
            <person name="Jetten M.S.M."/>
            <person name="Mascher T."/>
            <person name="Medema M.H."/>
            <person name="Devos D.P."/>
            <person name="Kaster A.-K."/>
            <person name="Ovreas L."/>
            <person name="Rohde M."/>
            <person name="Galperin M.Y."/>
            <person name="Jogler C."/>
        </authorList>
    </citation>
    <scope>NUCLEOTIDE SEQUENCE [LARGE SCALE GENOMIC DNA]</scope>
    <source>
        <strain evidence="1 2">Spa11</strain>
    </source>
</reference>
<dbReference type="SUPFAM" id="SSF52172">
    <property type="entry name" value="CheY-like"/>
    <property type="match status" value="1"/>
</dbReference>
<evidence type="ECO:0000313" key="1">
    <source>
        <dbReference type="EMBL" id="QDV72793.1"/>
    </source>
</evidence>
<dbReference type="Gene3D" id="3.40.50.2300">
    <property type="match status" value="1"/>
</dbReference>
<name>A0A518K4S4_9BACT</name>
<sequence length="124" mass="13459">MKKVLSVGQCGPDHSGIVAFLKRNFGEVAIDTAKLPGDTMTKLRTSGYDLVLVNRKLDEDYSDGLEIIKAIKADPALQETPVMLVTNYADHQNTAVAAGALRGFGKLEFNQPETVERVRAVLGE</sequence>
<dbReference type="RefSeq" id="WP_145108664.1">
    <property type="nucleotide sequence ID" value="NZ_CP036349.1"/>
</dbReference>
<dbReference type="KEGG" id="bmei:Spa11_09750"/>
<dbReference type="Proteomes" id="UP000316426">
    <property type="component" value="Chromosome"/>
</dbReference>
<dbReference type="InterPro" id="IPR011006">
    <property type="entry name" value="CheY-like_superfamily"/>
</dbReference>
<dbReference type="AlphaFoldDB" id="A0A518K4S4"/>
<accession>A0A518K4S4</accession>
<keyword evidence="2" id="KW-1185">Reference proteome</keyword>
<dbReference type="EMBL" id="CP036349">
    <property type="protein sequence ID" value="QDV72793.1"/>
    <property type="molecule type" value="Genomic_DNA"/>
</dbReference>
<gene>
    <name evidence="1" type="primary">cheY_2</name>
    <name evidence="1" type="ORF">Spa11_09750</name>
</gene>